<proteinExistence type="inferred from homology"/>
<dbReference type="HOGENOM" id="CLU_026610_1_1_9"/>
<evidence type="ECO:0000256" key="5">
    <source>
        <dbReference type="PIRNR" id="PIRNR017901"/>
    </source>
</evidence>
<dbReference type="GO" id="GO:0006750">
    <property type="term" value="P:glutathione biosynthetic process"/>
    <property type="evidence" value="ECO:0007669"/>
    <property type="project" value="UniProtKB-UniRule"/>
</dbReference>
<evidence type="ECO:0000256" key="3">
    <source>
        <dbReference type="ARBA" id="ARBA00022840"/>
    </source>
</evidence>
<dbReference type="PANTHER" id="PTHR34378:SF1">
    <property type="entry name" value="GLUTAMATE--CYSTEINE LIGASE, CHLOROPLASTIC"/>
    <property type="match status" value="1"/>
</dbReference>
<keyword evidence="2 5" id="KW-0547">Nucleotide-binding</keyword>
<dbReference type="InterPro" id="IPR035434">
    <property type="entry name" value="GCL_bact_plant"/>
</dbReference>
<organism evidence="6 7">
    <name type="scientific">[Clostridium] ultunense Esp</name>
    <dbReference type="NCBI Taxonomy" id="1288971"/>
    <lineage>
        <taxon>Bacteria</taxon>
        <taxon>Bacillati</taxon>
        <taxon>Bacillota</taxon>
        <taxon>Tissierellia</taxon>
        <taxon>Tissierellales</taxon>
        <taxon>Tepidimicrobiaceae</taxon>
        <taxon>Schnuerera</taxon>
    </lineage>
</organism>
<reference evidence="6 7" key="1">
    <citation type="submission" date="2016-11" db="EMBL/GenBank/DDBJ databases">
        <authorList>
            <person name="Manzoor S."/>
        </authorList>
    </citation>
    <scope>NUCLEOTIDE SEQUENCE [LARGE SCALE GENOMIC DNA]</scope>
    <source>
        <strain evidence="6">Clostridium ultunense strain Esp</strain>
    </source>
</reference>
<dbReference type="GO" id="GO:0005524">
    <property type="term" value="F:ATP binding"/>
    <property type="evidence" value="ECO:0007669"/>
    <property type="project" value="UniProtKB-UniRule"/>
</dbReference>
<evidence type="ECO:0000313" key="6">
    <source>
        <dbReference type="EMBL" id="SHD78172.1"/>
    </source>
</evidence>
<dbReference type="OrthoDB" id="9780152at2"/>
<dbReference type="PIRSF" id="PIRSF017901">
    <property type="entry name" value="GCL"/>
    <property type="match status" value="1"/>
</dbReference>
<sequence length="441" mass="51755">MDYKKQINEIIKYFKSHEKVEEDFKIGIEFEHFVIDKDTLKTISYYGKGGVEETLKELESQGWKGSYEGDYLLGLNKNDKVITLEPGSQLEFSVKPQENIEDIEKEYMEFLEEIIPIIDRKNQGLIAIGYHPETRINEIKILPKQRYSYMFEYFKDKGVHAHNMMKGTASLQVAIDYKSEEDYVKKFKVSNALSPVLYAMFDNGFYFEGKRWSKHNLRAYIWENCDKDRSGVVNEAFDDDFGYKKYAEYILNGPPIFIDDGGKMYFTGNKLVKEIFNPEDYSIEELEHILTMFFPDVRTKKYIEIRMIDAIPYPLNLAAVALIKGVLYDEGNLNKIYEYIEDINAADIEKIKTSIFNKGIDGEFKDKSIYEICRMIVEMAKTSLSLDEKKYILPLEKMINDRKNPYEIIKEREHLGKKEAISWCILNHLVEGNEYGWTKFN</sequence>
<dbReference type="AlphaFoldDB" id="M1ZE57"/>
<comment type="similarity">
    <text evidence="5">Belongs to the glutamate--cysteine ligase type 2 family. EgtA subfamily.</text>
</comment>
<evidence type="ECO:0000256" key="1">
    <source>
        <dbReference type="ARBA" id="ARBA00022598"/>
    </source>
</evidence>
<dbReference type="InterPro" id="IPR014746">
    <property type="entry name" value="Gln_synth/guanido_kin_cat_dom"/>
</dbReference>
<dbReference type="PANTHER" id="PTHR34378">
    <property type="entry name" value="GLUTAMATE--CYSTEINE LIGASE, CHLOROPLASTIC"/>
    <property type="match status" value="1"/>
</dbReference>
<keyword evidence="7" id="KW-1185">Reference proteome</keyword>
<dbReference type="GO" id="GO:0004357">
    <property type="term" value="F:glutamate-cysteine ligase activity"/>
    <property type="evidence" value="ECO:0007669"/>
    <property type="project" value="UniProtKB-UniRule"/>
</dbReference>
<gene>
    <name evidence="6" type="ORF">CUESP1_2840</name>
</gene>
<dbReference type="Gene3D" id="3.30.590.20">
    <property type="match status" value="1"/>
</dbReference>
<dbReference type="InterPro" id="IPR006336">
    <property type="entry name" value="GCS2"/>
</dbReference>
<name>M1ZE57_9FIRM</name>
<dbReference type="SUPFAM" id="SSF55931">
    <property type="entry name" value="Glutamine synthetase/guanido kinase"/>
    <property type="match status" value="1"/>
</dbReference>
<dbReference type="RefSeq" id="WP_005586344.1">
    <property type="nucleotide sequence ID" value="NZ_LT669839.1"/>
</dbReference>
<evidence type="ECO:0000313" key="7">
    <source>
        <dbReference type="Proteomes" id="UP000245423"/>
    </source>
</evidence>
<comment type="function">
    <text evidence="5">Catalyzes the synthesis of gamma-glutamylcysteine (gamma-GC).</text>
</comment>
<dbReference type="Pfam" id="PF04107">
    <property type="entry name" value="GCS2"/>
    <property type="match status" value="1"/>
</dbReference>
<accession>M1ZE57</accession>
<comment type="catalytic activity">
    <reaction evidence="4 5">
        <text>L-cysteine + L-glutamate + ATP = gamma-L-glutamyl-L-cysteine + ADP + phosphate + H(+)</text>
        <dbReference type="Rhea" id="RHEA:13285"/>
        <dbReference type="ChEBI" id="CHEBI:15378"/>
        <dbReference type="ChEBI" id="CHEBI:29985"/>
        <dbReference type="ChEBI" id="CHEBI:30616"/>
        <dbReference type="ChEBI" id="CHEBI:35235"/>
        <dbReference type="ChEBI" id="CHEBI:43474"/>
        <dbReference type="ChEBI" id="CHEBI:58173"/>
        <dbReference type="ChEBI" id="CHEBI:456216"/>
        <dbReference type="EC" id="6.3.2.2"/>
    </reaction>
</comment>
<dbReference type="Proteomes" id="UP000245423">
    <property type="component" value="Chromosome 1"/>
</dbReference>
<keyword evidence="1 5" id="KW-0436">Ligase</keyword>
<evidence type="ECO:0000256" key="4">
    <source>
        <dbReference type="ARBA" id="ARBA00048819"/>
    </source>
</evidence>
<keyword evidence="3 5" id="KW-0067">ATP-binding</keyword>
<evidence type="ECO:0000256" key="2">
    <source>
        <dbReference type="ARBA" id="ARBA00022741"/>
    </source>
</evidence>
<dbReference type="EC" id="6.3.2.2" evidence="5"/>
<dbReference type="EMBL" id="LT669839">
    <property type="protein sequence ID" value="SHD78172.1"/>
    <property type="molecule type" value="Genomic_DNA"/>
</dbReference>
<protein>
    <recommendedName>
        <fullName evidence="5">Glutamate--cysteine ligase</fullName>
        <ecNumber evidence="5">6.3.2.2</ecNumber>
    </recommendedName>
</protein>